<dbReference type="EMBL" id="JABBPK010000001">
    <property type="protein sequence ID" value="NMO75973.1"/>
    <property type="molecule type" value="Genomic_DNA"/>
</dbReference>
<keyword evidence="2" id="KW-1185">Reference proteome</keyword>
<organism evidence="1 2">
    <name type="scientific">Niallia alba</name>
    <dbReference type="NCBI Taxonomy" id="2729105"/>
    <lineage>
        <taxon>Bacteria</taxon>
        <taxon>Bacillati</taxon>
        <taxon>Bacillota</taxon>
        <taxon>Bacilli</taxon>
        <taxon>Bacillales</taxon>
        <taxon>Bacillaceae</taxon>
        <taxon>Niallia</taxon>
    </lineage>
</organism>
<dbReference type="RefSeq" id="WP_016203996.1">
    <property type="nucleotide sequence ID" value="NZ_JABBPK010000001.1"/>
</dbReference>
<comment type="caution">
    <text evidence="1">The sequence shown here is derived from an EMBL/GenBank/DDBJ whole genome shotgun (WGS) entry which is preliminary data.</text>
</comment>
<dbReference type="AlphaFoldDB" id="A0A7Y0K5S0"/>
<sequence length="80" mass="9421">MKKVKRSIYKNSFINIEKEEAWLNKMCKKEYALKEISKGFYLFEDCTPGNFIYRIAFLKKSTPKNNNLALNVEHIASANR</sequence>
<dbReference type="Proteomes" id="UP000588491">
    <property type="component" value="Unassembled WGS sequence"/>
</dbReference>
<dbReference type="Pfam" id="PF11193">
    <property type="entry name" value="DUF2812"/>
    <property type="match status" value="1"/>
</dbReference>
<proteinExistence type="predicted"/>
<dbReference type="InterPro" id="IPR021359">
    <property type="entry name" value="DUF2812"/>
</dbReference>
<accession>A0A7Y0K5S0</accession>
<protein>
    <submittedName>
        <fullName evidence="1">DUF2812 domain-containing protein</fullName>
    </submittedName>
</protein>
<evidence type="ECO:0000313" key="2">
    <source>
        <dbReference type="Proteomes" id="UP000588491"/>
    </source>
</evidence>
<name>A0A7Y0K5S0_9BACI</name>
<gene>
    <name evidence="1" type="ORF">HHU08_02885</name>
</gene>
<evidence type="ECO:0000313" key="1">
    <source>
        <dbReference type="EMBL" id="NMO75973.1"/>
    </source>
</evidence>
<reference evidence="1 2" key="1">
    <citation type="submission" date="2020-04" db="EMBL/GenBank/DDBJ databases">
        <title>Bacillus sp. UniB3 isolated from commercial digestive syrup.</title>
        <authorList>
            <person name="Thorat V."/>
            <person name="Kirdat K."/>
            <person name="Tiwarekar B."/>
            <person name="Yadav A."/>
        </authorList>
    </citation>
    <scope>NUCLEOTIDE SEQUENCE [LARGE SCALE GENOMIC DNA]</scope>
    <source>
        <strain evidence="1 2">UniB3</strain>
    </source>
</reference>